<organism evidence="5 6">
    <name type="scientific">Proteobacteria bacterium 228</name>
    <dbReference type="NCBI Taxonomy" id="2083153"/>
    <lineage>
        <taxon>Bacteria</taxon>
        <taxon>Pseudomonadati</taxon>
        <taxon>Pseudomonadota</taxon>
    </lineage>
</organism>
<dbReference type="SUPFAM" id="SSF46785">
    <property type="entry name" value="Winged helix' DNA-binding domain"/>
    <property type="match status" value="1"/>
</dbReference>
<dbReference type="InterPro" id="IPR036390">
    <property type="entry name" value="WH_DNA-bd_sf"/>
</dbReference>
<comment type="caution">
    <text evidence="5">The sequence shown here is derived from an EMBL/GenBank/DDBJ whole genome shotgun (WGS) entry which is preliminary data.</text>
</comment>
<proteinExistence type="predicted"/>
<evidence type="ECO:0000313" key="5">
    <source>
        <dbReference type="EMBL" id="PPC78733.1"/>
    </source>
</evidence>
<dbReference type="InterPro" id="IPR002577">
    <property type="entry name" value="HTH_HxlR"/>
</dbReference>
<dbReference type="PROSITE" id="PS51118">
    <property type="entry name" value="HTH_HXLR"/>
    <property type="match status" value="1"/>
</dbReference>
<keyword evidence="3" id="KW-0804">Transcription</keyword>
<evidence type="ECO:0000256" key="3">
    <source>
        <dbReference type="ARBA" id="ARBA00023163"/>
    </source>
</evidence>
<dbReference type="PANTHER" id="PTHR33204:SF39">
    <property type="entry name" value="TRANSCRIPTIONAL REGULATORY PROTEIN"/>
    <property type="match status" value="1"/>
</dbReference>
<protein>
    <submittedName>
        <fullName evidence="5">Transcriptional regulator</fullName>
    </submittedName>
</protein>
<dbReference type="PANTHER" id="PTHR33204">
    <property type="entry name" value="TRANSCRIPTIONAL REGULATOR, MARR FAMILY"/>
    <property type="match status" value="1"/>
</dbReference>
<dbReference type="OrthoDB" id="5293857at2"/>
<dbReference type="EMBL" id="PRLP01000012">
    <property type="protein sequence ID" value="PPC78733.1"/>
    <property type="molecule type" value="Genomic_DNA"/>
</dbReference>
<keyword evidence="2" id="KW-0238">DNA-binding</keyword>
<accession>A0A2S5KVJ3</accession>
<gene>
    <name evidence="5" type="ORF">C4K68_04305</name>
</gene>
<keyword evidence="1" id="KW-0805">Transcription regulation</keyword>
<evidence type="ECO:0000256" key="1">
    <source>
        <dbReference type="ARBA" id="ARBA00023015"/>
    </source>
</evidence>
<dbReference type="GO" id="GO:0003677">
    <property type="term" value="F:DNA binding"/>
    <property type="evidence" value="ECO:0007669"/>
    <property type="project" value="UniProtKB-KW"/>
</dbReference>
<dbReference type="Gene3D" id="1.10.10.10">
    <property type="entry name" value="Winged helix-like DNA-binding domain superfamily/Winged helix DNA-binding domain"/>
    <property type="match status" value="1"/>
</dbReference>
<name>A0A2S5KVJ3_9PROT</name>
<evidence type="ECO:0000313" key="6">
    <source>
        <dbReference type="Proteomes" id="UP000238196"/>
    </source>
</evidence>
<reference evidence="5 6" key="1">
    <citation type="submission" date="2018-02" db="EMBL/GenBank/DDBJ databases">
        <title>novel marine gammaproteobacteria from coastal saline agro ecosystem.</title>
        <authorList>
            <person name="Krishnan R."/>
            <person name="Ramesh Kumar N."/>
        </authorList>
    </citation>
    <scope>NUCLEOTIDE SEQUENCE [LARGE SCALE GENOMIC DNA]</scope>
    <source>
        <strain evidence="5 6">228</strain>
    </source>
</reference>
<dbReference type="AlphaFoldDB" id="A0A2S5KVJ3"/>
<dbReference type="Proteomes" id="UP000238196">
    <property type="component" value="Unassembled WGS sequence"/>
</dbReference>
<evidence type="ECO:0000259" key="4">
    <source>
        <dbReference type="PROSITE" id="PS51118"/>
    </source>
</evidence>
<dbReference type="InterPro" id="IPR036388">
    <property type="entry name" value="WH-like_DNA-bd_sf"/>
</dbReference>
<dbReference type="Pfam" id="PF01638">
    <property type="entry name" value="HxlR"/>
    <property type="match status" value="1"/>
</dbReference>
<feature type="domain" description="HTH hxlR-type" evidence="4">
    <location>
        <begin position="21"/>
        <end position="120"/>
    </location>
</feature>
<sequence length="130" mass="14529">MTAIPPENLASAEISDPYAHCRVVLEVLERIGNKWTVMVVGVLAQGPTRFNTIQRAIHGISHRMLTMTLRALERDGLVKRTAFATIPPKVEYELTHLGRSLIVPLQALGEWAMQHQTEIECARAQFDGDL</sequence>
<evidence type="ECO:0000256" key="2">
    <source>
        <dbReference type="ARBA" id="ARBA00023125"/>
    </source>
</evidence>